<organism evidence="1 2">
    <name type="scientific">Aspergillus cristatus</name>
    <name type="common">Chinese Fuzhuan brick tea-fermentation fungus</name>
    <name type="synonym">Eurotium cristatum</name>
    <dbReference type="NCBI Taxonomy" id="573508"/>
    <lineage>
        <taxon>Eukaryota</taxon>
        <taxon>Fungi</taxon>
        <taxon>Dikarya</taxon>
        <taxon>Ascomycota</taxon>
        <taxon>Pezizomycotina</taxon>
        <taxon>Eurotiomycetes</taxon>
        <taxon>Eurotiomycetidae</taxon>
        <taxon>Eurotiales</taxon>
        <taxon>Aspergillaceae</taxon>
        <taxon>Aspergillus</taxon>
        <taxon>Aspergillus subgen. Aspergillus</taxon>
    </lineage>
</organism>
<gene>
    <name evidence="1" type="ORF">SI65_08310</name>
</gene>
<evidence type="ECO:0000313" key="1">
    <source>
        <dbReference type="EMBL" id="ODM16310.1"/>
    </source>
</evidence>
<proteinExistence type="predicted"/>
<keyword evidence="2" id="KW-1185">Reference proteome</keyword>
<sequence length="86" mass="9885">MRKYRPYIIFDTNTDSVDQRYYRVRSLVKAKYGAVGAMNFGQIFENLHDWPLVQVTYFGAPENIPLEVLQAVKLGDGISTTLQQVE</sequence>
<dbReference type="AlphaFoldDB" id="A0A1E3B5R7"/>
<protein>
    <submittedName>
        <fullName evidence="1">Uncharacterized protein</fullName>
    </submittedName>
</protein>
<dbReference type="Proteomes" id="UP000094569">
    <property type="component" value="Unassembled WGS sequence"/>
</dbReference>
<comment type="caution">
    <text evidence="1">The sequence shown here is derived from an EMBL/GenBank/DDBJ whole genome shotgun (WGS) entry which is preliminary data.</text>
</comment>
<dbReference type="OrthoDB" id="10289151at2759"/>
<name>A0A1E3B5R7_ASPCR</name>
<dbReference type="VEuPathDB" id="FungiDB:SI65_08310"/>
<reference evidence="1 2" key="1">
    <citation type="journal article" date="2016" name="BMC Genomics">
        <title>Comparative genomic and transcriptomic analyses of the Fuzhuan brick tea-fermentation fungus Aspergillus cristatus.</title>
        <authorList>
            <person name="Ge Y."/>
            <person name="Wang Y."/>
            <person name="Liu Y."/>
            <person name="Tan Y."/>
            <person name="Ren X."/>
            <person name="Zhang X."/>
            <person name="Hyde K.D."/>
            <person name="Liu Y."/>
            <person name="Liu Z."/>
        </authorList>
    </citation>
    <scope>NUCLEOTIDE SEQUENCE [LARGE SCALE GENOMIC DNA]</scope>
    <source>
        <strain evidence="1 2">GZAAS20.1005</strain>
    </source>
</reference>
<accession>A0A1E3B5R7</accession>
<dbReference type="EMBL" id="JXNT01000012">
    <property type="protein sequence ID" value="ODM16310.1"/>
    <property type="molecule type" value="Genomic_DNA"/>
</dbReference>
<evidence type="ECO:0000313" key="2">
    <source>
        <dbReference type="Proteomes" id="UP000094569"/>
    </source>
</evidence>